<dbReference type="Gene3D" id="3.30.565.10">
    <property type="entry name" value="Histidine kinase-like ATPase, C-terminal domain"/>
    <property type="match status" value="1"/>
</dbReference>
<evidence type="ECO:0000313" key="3">
    <source>
        <dbReference type="Proteomes" id="UP001500751"/>
    </source>
</evidence>
<organism evidence="2 3">
    <name type="scientific">Catenulispora yoronensis</name>
    <dbReference type="NCBI Taxonomy" id="450799"/>
    <lineage>
        <taxon>Bacteria</taxon>
        <taxon>Bacillati</taxon>
        <taxon>Actinomycetota</taxon>
        <taxon>Actinomycetes</taxon>
        <taxon>Catenulisporales</taxon>
        <taxon>Catenulisporaceae</taxon>
        <taxon>Catenulispora</taxon>
    </lineage>
</organism>
<dbReference type="InterPro" id="IPR036890">
    <property type="entry name" value="HATPase_C_sf"/>
</dbReference>
<proteinExistence type="predicted"/>
<dbReference type="InterPro" id="IPR003594">
    <property type="entry name" value="HATPase_dom"/>
</dbReference>
<evidence type="ECO:0000259" key="1">
    <source>
        <dbReference type="Pfam" id="PF13581"/>
    </source>
</evidence>
<name>A0ABN2UC84_9ACTN</name>
<accession>A0ABN2UC84</accession>
<protein>
    <submittedName>
        <fullName evidence="2">Anti-sigma regulatory factor</fullName>
    </submittedName>
</protein>
<dbReference type="Proteomes" id="UP001500751">
    <property type="component" value="Unassembled WGS sequence"/>
</dbReference>
<sequence>MDPEIPSARTAPVVGPEAGPVTETVLIRVPADPDYLGVIRSATAHVATKLGCTLSEVSDLRLAVDEACGLLLRNTVRDRPGAGVNGADGAGDLECRFVLDGTGALRVALSLDGRDGARPDADEFGWTILAALVDDIVWQADGPTVRVEILKHRTAGR</sequence>
<comment type="caution">
    <text evidence="2">The sequence shown here is derived from an EMBL/GenBank/DDBJ whole genome shotgun (WGS) entry which is preliminary data.</text>
</comment>
<gene>
    <name evidence="2" type="ORF">GCM10009839_38120</name>
</gene>
<keyword evidence="3" id="KW-1185">Reference proteome</keyword>
<dbReference type="EMBL" id="BAAAQN010000020">
    <property type="protein sequence ID" value="GAA2033980.1"/>
    <property type="molecule type" value="Genomic_DNA"/>
</dbReference>
<evidence type="ECO:0000313" key="2">
    <source>
        <dbReference type="EMBL" id="GAA2033980.1"/>
    </source>
</evidence>
<dbReference type="Pfam" id="PF13581">
    <property type="entry name" value="HATPase_c_2"/>
    <property type="match status" value="1"/>
</dbReference>
<reference evidence="2 3" key="1">
    <citation type="journal article" date="2019" name="Int. J. Syst. Evol. Microbiol.">
        <title>The Global Catalogue of Microorganisms (GCM) 10K type strain sequencing project: providing services to taxonomists for standard genome sequencing and annotation.</title>
        <authorList>
            <consortium name="The Broad Institute Genomics Platform"/>
            <consortium name="The Broad Institute Genome Sequencing Center for Infectious Disease"/>
            <person name="Wu L."/>
            <person name="Ma J."/>
        </authorList>
    </citation>
    <scope>NUCLEOTIDE SEQUENCE [LARGE SCALE GENOMIC DNA]</scope>
    <source>
        <strain evidence="2 3">JCM 16014</strain>
    </source>
</reference>
<feature type="domain" description="Histidine kinase/HSP90-like ATPase" evidence="1">
    <location>
        <begin position="29"/>
        <end position="147"/>
    </location>
</feature>
<dbReference type="RefSeq" id="WP_344666964.1">
    <property type="nucleotide sequence ID" value="NZ_BAAAQN010000020.1"/>
</dbReference>